<dbReference type="Proteomes" id="UP000199135">
    <property type="component" value="Unassembled WGS sequence"/>
</dbReference>
<sequence length="545" mass="56554">MKKLHAWLALTLSFVLAAALVPSAAFADDGAIGDASGQGQEEPTTIVEAASADGSASASASAVNATAGATDSTPDGQASTPTLGVAEASAPTLGPAVAGANFTVTSEGDDKGIAIVTTERNGETTHWYDDAEMGGATDRVEGTAVPPSTLNVTVAFGLIADSVTINNVPFDVDDPTHFSLPLASTGDYNIHLVAKVDPLQTTLIWSTAKKPVPDKDHFVVNGDVDVLSVTYEGVTYSREDLYKNGEEDGQDGFTPGRPSGSKGSDPDDPDSISFYYFRIPAGATVTIKLKPEYGYQYLKGALNGQAEITPQQEMGTFTFVMPRCNLHLAALFTQVDDSVVNNDANIASGTVKGNGNIIDSGNLRLEIQEMGAADRATMDQSSAANGGTGVLYLDLSLDQLVAKGNANSAWTSSLSELNDSAQMSFVLSDEAAAKIPDGATVFVVRNHNGVTERIPATYDAATKTLTFSSDRFSDYAVYFEEGKATPPAPSFKMAAATAPTAPTTSAPGSERSPQTGDLSTNVAPIVLLAVGLLAVGLFGKARARV</sequence>
<keyword evidence="5" id="KW-1185">Reference proteome</keyword>
<comment type="caution">
    <text evidence="4">The sequence shown here is derived from an EMBL/GenBank/DDBJ whole genome shotgun (WGS) entry which is preliminary data.</text>
</comment>
<organism evidence="4 5">
    <name type="scientific">Parafannyhessea umbonata</name>
    <dbReference type="NCBI Taxonomy" id="604330"/>
    <lineage>
        <taxon>Bacteria</taxon>
        <taxon>Bacillati</taxon>
        <taxon>Actinomycetota</taxon>
        <taxon>Coriobacteriia</taxon>
        <taxon>Coriobacteriales</taxon>
        <taxon>Atopobiaceae</taxon>
        <taxon>Parafannyhessea</taxon>
    </lineage>
</organism>
<accession>A0A1H6ILE6</accession>
<feature type="compositionally biased region" description="Low complexity" evidence="1">
    <location>
        <begin position="62"/>
        <end position="71"/>
    </location>
</feature>
<gene>
    <name evidence="4" type="ORF">SAMN05216447_103158</name>
</gene>
<feature type="compositionally biased region" description="Low complexity" evidence="1">
    <location>
        <begin position="494"/>
        <end position="507"/>
    </location>
</feature>
<evidence type="ECO:0000256" key="1">
    <source>
        <dbReference type="SAM" id="MobiDB-lite"/>
    </source>
</evidence>
<proteinExistence type="predicted"/>
<feature type="transmembrane region" description="Helical" evidence="2">
    <location>
        <begin position="522"/>
        <end position="539"/>
    </location>
</feature>
<evidence type="ECO:0008006" key="6">
    <source>
        <dbReference type="Google" id="ProtNLM"/>
    </source>
</evidence>
<reference evidence="4 5" key="1">
    <citation type="submission" date="2016-10" db="EMBL/GenBank/DDBJ databases">
        <authorList>
            <person name="Varghese N."/>
            <person name="Submissions S."/>
        </authorList>
    </citation>
    <scope>NUCLEOTIDE SEQUENCE [LARGE SCALE GENOMIC DNA]</scope>
    <source>
        <strain evidence="4 5">WCP15</strain>
    </source>
</reference>
<dbReference type="EMBL" id="FNWT01000003">
    <property type="protein sequence ID" value="SEH48800.1"/>
    <property type="molecule type" value="Genomic_DNA"/>
</dbReference>
<feature type="signal peptide" evidence="3">
    <location>
        <begin position="1"/>
        <end position="27"/>
    </location>
</feature>
<dbReference type="RefSeq" id="WP_143327750.1">
    <property type="nucleotide sequence ID" value="NZ_FNWT01000003.1"/>
</dbReference>
<feature type="compositionally biased region" description="Polar residues" evidence="1">
    <location>
        <begin position="72"/>
        <end position="82"/>
    </location>
</feature>
<keyword evidence="2" id="KW-1133">Transmembrane helix</keyword>
<feature type="region of interest" description="Disordered" evidence="1">
    <location>
        <begin position="240"/>
        <end position="268"/>
    </location>
</feature>
<evidence type="ECO:0000313" key="5">
    <source>
        <dbReference type="Proteomes" id="UP000199135"/>
    </source>
</evidence>
<keyword evidence="3" id="KW-0732">Signal</keyword>
<evidence type="ECO:0000313" key="4">
    <source>
        <dbReference type="EMBL" id="SEH48800.1"/>
    </source>
</evidence>
<evidence type="ECO:0000256" key="3">
    <source>
        <dbReference type="SAM" id="SignalP"/>
    </source>
</evidence>
<protein>
    <recommendedName>
        <fullName evidence="6">Gram-positive cocci surface proteins LPxTG domain-containing protein</fullName>
    </recommendedName>
</protein>
<name>A0A1H6ILE6_9ACTN</name>
<keyword evidence="2" id="KW-0812">Transmembrane</keyword>
<evidence type="ECO:0000256" key="2">
    <source>
        <dbReference type="SAM" id="Phobius"/>
    </source>
</evidence>
<keyword evidence="2" id="KW-0472">Membrane</keyword>
<feature type="region of interest" description="Disordered" evidence="1">
    <location>
        <begin position="62"/>
        <end position="82"/>
    </location>
</feature>
<feature type="region of interest" description="Disordered" evidence="1">
    <location>
        <begin position="490"/>
        <end position="517"/>
    </location>
</feature>
<feature type="chain" id="PRO_5046964220" description="Gram-positive cocci surface proteins LPxTG domain-containing protein" evidence="3">
    <location>
        <begin position="28"/>
        <end position="545"/>
    </location>
</feature>